<comment type="caution">
    <text evidence="1">The sequence shown here is derived from an EMBL/GenBank/DDBJ whole genome shotgun (WGS) entry which is preliminary data.</text>
</comment>
<dbReference type="Proteomes" id="UP000230447">
    <property type="component" value="Unassembled WGS sequence"/>
</dbReference>
<sequence>MKLEIKLPVDGTVLTASEMKKLSNILSALEFAGISSKNIVNIVPKKSTDPACYHVECGGVVSGDLIEQIQAQGATINFPKGGR</sequence>
<proteinExistence type="predicted"/>
<reference evidence="1 2" key="1">
    <citation type="submission" date="2017-09" db="EMBL/GenBank/DDBJ databases">
        <title>Depth-based differentiation of microbial function through sediment-hosted aquifers and enrichment of novel symbionts in the deep terrestrial subsurface.</title>
        <authorList>
            <person name="Probst A.J."/>
            <person name="Ladd B."/>
            <person name="Jarett J.K."/>
            <person name="Geller-Mcgrath D.E."/>
            <person name="Sieber C.M."/>
            <person name="Emerson J.B."/>
            <person name="Anantharaman K."/>
            <person name="Thomas B.C."/>
            <person name="Malmstrom R."/>
            <person name="Stieglmeier M."/>
            <person name="Klingl A."/>
            <person name="Woyke T."/>
            <person name="Ryan C.M."/>
            <person name="Banfield J.F."/>
        </authorList>
    </citation>
    <scope>NUCLEOTIDE SEQUENCE [LARGE SCALE GENOMIC DNA]</scope>
    <source>
        <strain evidence="1">CG23_combo_of_CG06-09_8_20_14_all_37_87_8</strain>
    </source>
</reference>
<dbReference type="EMBL" id="PCSB01000059">
    <property type="protein sequence ID" value="PIP31589.1"/>
    <property type="molecule type" value="Genomic_DNA"/>
</dbReference>
<name>A0A2G9ZEJ2_9BACT</name>
<accession>A0A2G9ZEJ2</accession>
<organism evidence="1 2">
    <name type="scientific">bacterium (Candidatus Gribaldobacteria) CG23_combo_of_CG06-09_8_20_14_all_37_87_8</name>
    <dbReference type="NCBI Taxonomy" id="2014278"/>
    <lineage>
        <taxon>Bacteria</taxon>
        <taxon>Candidatus Gribaldobacteria</taxon>
    </lineage>
</organism>
<dbReference type="AlphaFoldDB" id="A0A2G9ZEJ2"/>
<gene>
    <name evidence="1" type="ORF">COX24_02780</name>
</gene>
<evidence type="ECO:0000313" key="1">
    <source>
        <dbReference type="EMBL" id="PIP31589.1"/>
    </source>
</evidence>
<evidence type="ECO:0000313" key="2">
    <source>
        <dbReference type="Proteomes" id="UP000230447"/>
    </source>
</evidence>
<protein>
    <submittedName>
        <fullName evidence="1">Uncharacterized protein</fullName>
    </submittedName>
</protein>